<dbReference type="Gene3D" id="1.20.1440.60">
    <property type="entry name" value="23S rRNA-intervening sequence"/>
    <property type="match status" value="2"/>
</dbReference>
<name>E6TU38_EVAC2</name>
<dbReference type="InterPro" id="IPR012657">
    <property type="entry name" value="23S_rRNA-intervening_sequence"/>
</dbReference>
<organism evidence="2 3">
    <name type="scientific">Evansella cellulosilytica (strain ATCC 21833 / DSM 2522 / FERM P-1141 / JCM 9156 / N-4)</name>
    <name type="common">Bacillus cellulosilyticus</name>
    <dbReference type="NCBI Taxonomy" id="649639"/>
    <lineage>
        <taxon>Bacteria</taxon>
        <taxon>Bacillati</taxon>
        <taxon>Bacillota</taxon>
        <taxon>Bacilli</taxon>
        <taxon>Bacillales</taxon>
        <taxon>Bacillaceae</taxon>
        <taxon>Evansella</taxon>
    </lineage>
</organism>
<dbReference type="RefSeq" id="WP_013486839.1">
    <property type="nucleotide sequence ID" value="NC_014829.1"/>
</dbReference>
<dbReference type="STRING" id="649639.Bcell_0210"/>
<evidence type="ECO:0000313" key="2">
    <source>
        <dbReference type="EMBL" id="ADU28498.1"/>
    </source>
</evidence>
<reference evidence="2 3" key="1">
    <citation type="submission" date="2010-12" db="EMBL/GenBank/DDBJ databases">
        <title>Complete sequence of Bacillus cellulosilyticus DSM 2522.</title>
        <authorList>
            <consortium name="US DOE Joint Genome Institute"/>
            <person name="Lucas S."/>
            <person name="Copeland A."/>
            <person name="Lapidus A."/>
            <person name="Cheng J.-F."/>
            <person name="Bruce D."/>
            <person name="Goodwin L."/>
            <person name="Pitluck S."/>
            <person name="Chertkov O."/>
            <person name="Detter J.C."/>
            <person name="Han C."/>
            <person name="Tapia R."/>
            <person name="Land M."/>
            <person name="Hauser L."/>
            <person name="Jeffries C."/>
            <person name="Kyrpides N."/>
            <person name="Ivanova N."/>
            <person name="Mikhailova N."/>
            <person name="Brumm P."/>
            <person name="Mead D."/>
            <person name="Woyke T."/>
        </authorList>
    </citation>
    <scope>NUCLEOTIDE SEQUENCE [LARGE SCALE GENOMIC DNA]</scope>
    <source>
        <strain evidence="3">ATCC 21833 / DSM 2522 / FERM P-1141 / JCM 9156 / N-4</strain>
    </source>
</reference>
<evidence type="ECO:0000256" key="1">
    <source>
        <dbReference type="SAM" id="MobiDB-lite"/>
    </source>
</evidence>
<protein>
    <recommendedName>
        <fullName evidence="4">Four helix bundle protein</fullName>
    </recommendedName>
</protein>
<gene>
    <name evidence="2" type="ordered locus">Bcell_0210</name>
</gene>
<dbReference type="HOGENOM" id="CLU_773730_0_0_9"/>
<dbReference type="EMBL" id="CP002394">
    <property type="protein sequence ID" value="ADU28498.1"/>
    <property type="molecule type" value="Genomic_DNA"/>
</dbReference>
<evidence type="ECO:0000313" key="3">
    <source>
        <dbReference type="Proteomes" id="UP000001401"/>
    </source>
</evidence>
<proteinExistence type="predicted"/>
<dbReference type="InterPro" id="IPR036583">
    <property type="entry name" value="23S_rRNA_IVS_sf"/>
</dbReference>
<dbReference type="PANTHER" id="PTHR38471:SF2">
    <property type="entry name" value="FOUR HELIX BUNDLE PROTEIN"/>
    <property type="match status" value="1"/>
</dbReference>
<dbReference type="SUPFAM" id="SSF158446">
    <property type="entry name" value="IVS-encoded protein-like"/>
    <property type="match status" value="2"/>
</dbReference>
<dbReference type="KEGG" id="bco:Bcell_0210"/>
<dbReference type="eggNOG" id="COG0399">
    <property type="taxonomic scope" value="Bacteria"/>
</dbReference>
<dbReference type="PANTHER" id="PTHR38471">
    <property type="entry name" value="FOUR HELIX BUNDLE PROTEIN"/>
    <property type="match status" value="1"/>
</dbReference>
<sequence>MTNNIVNQIQREYRRNRELSNYSIFDIEASLKNLAEKGIIWVLKDLRDICEAEEILIEKYLHDYRANQIYDNLEEFLNIQSSKNLTEAISSKPSQSTKPSKEKQTKKRQHLEVRDVTHFIGYKKAMELEKKVIELCQNFPSYEVDYIVNQIERSASSIKERIEMGEQIYVGEKFNQYSIAIGSAKETTAWLQISMGQEYITRDQFDELDNLTTQVVRILTKSLSNIKEKEGKGMDLPCPYTPDVKNFGAYNNALLLVEKIYEITNRKEFWKEKIIVKKLRRRATSCAANIAEAHQLYILKKFRFFNDSLKALDGLDSLLETCLFKGIISEKELKEIGVLRISIRNILSTKMSNLSKEKAG</sequence>
<keyword evidence="3" id="KW-1185">Reference proteome</keyword>
<evidence type="ECO:0008006" key="4">
    <source>
        <dbReference type="Google" id="ProtNLM"/>
    </source>
</evidence>
<dbReference type="AlphaFoldDB" id="E6TU38"/>
<dbReference type="Pfam" id="PF05635">
    <property type="entry name" value="23S_rRNA_IVP"/>
    <property type="match status" value="2"/>
</dbReference>
<accession>E6TU38</accession>
<feature type="region of interest" description="Disordered" evidence="1">
    <location>
        <begin position="88"/>
        <end position="109"/>
    </location>
</feature>
<dbReference type="NCBIfam" id="TIGR02436">
    <property type="entry name" value="four helix bundle protein"/>
    <property type="match status" value="2"/>
</dbReference>
<dbReference type="Proteomes" id="UP000001401">
    <property type="component" value="Chromosome"/>
</dbReference>